<dbReference type="RefSeq" id="WP_160731510.1">
    <property type="nucleotide sequence ID" value="NZ_WTYP01000002.1"/>
</dbReference>
<keyword evidence="3" id="KW-1185">Reference proteome</keyword>
<organism evidence="2 3">
    <name type="scientific">Pontixanthobacter luteolus</name>
    <dbReference type="NCBI Taxonomy" id="295089"/>
    <lineage>
        <taxon>Bacteria</taxon>
        <taxon>Pseudomonadati</taxon>
        <taxon>Pseudomonadota</taxon>
        <taxon>Alphaproteobacteria</taxon>
        <taxon>Sphingomonadales</taxon>
        <taxon>Erythrobacteraceae</taxon>
        <taxon>Pontixanthobacter</taxon>
    </lineage>
</organism>
<reference evidence="2 3" key="1">
    <citation type="submission" date="2019-12" db="EMBL/GenBank/DDBJ databases">
        <title>Genomic-based taxomic classification of the family Erythrobacteraceae.</title>
        <authorList>
            <person name="Xu L."/>
        </authorList>
    </citation>
    <scope>NUCLEOTIDE SEQUENCE [LARGE SCALE GENOMIC DNA]</scope>
    <source>
        <strain evidence="2 3">SW-109</strain>
    </source>
</reference>
<evidence type="ECO:0000313" key="3">
    <source>
        <dbReference type="Proteomes" id="UP000471435"/>
    </source>
</evidence>
<sequence length="130" mass="14811">MLLPEWCRLDDFPDRLLQNDWPARRLHQFHGLNIEQLRRSKARAKHDRCAAPDFGKTHAGSRRGRGGSFRPDNRVPVFHQSKIAAGMAMVRLEAFNNRQVRVSAQLVIGNSAVTDQRQVDLISAPREFGV</sequence>
<dbReference type="AlphaFoldDB" id="A0A6I4V5H8"/>
<evidence type="ECO:0000256" key="1">
    <source>
        <dbReference type="SAM" id="MobiDB-lite"/>
    </source>
</evidence>
<gene>
    <name evidence="2" type="ORF">GRI43_13045</name>
</gene>
<feature type="region of interest" description="Disordered" evidence="1">
    <location>
        <begin position="45"/>
        <end position="73"/>
    </location>
</feature>
<evidence type="ECO:0000313" key="2">
    <source>
        <dbReference type="EMBL" id="MXP48316.1"/>
    </source>
</evidence>
<comment type="caution">
    <text evidence="2">The sequence shown here is derived from an EMBL/GenBank/DDBJ whole genome shotgun (WGS) entry which is preliminary data.</text>
</comment>
<accession>A0A6I4V5H8</accession>
<dbReference type="EMBL" id="WTYP01000002">
    <property type="protein sequence ID" value="MXP48316.1"/>
    <property type="molecule type" value="Genomic_DNA"/>
</dbReference>
<name>A0A6I4V5H8_9SPHN</name>
<protein>
    <submittedName>
        <fullName evidence="2">Uncharacterized protein</fullName>
    </submittedName>
</protein>
<dbReference type="Proteomes" id="UP000471435">
    <property type="component" value="Unassembled WGS sequence"/>
</dbReference>
<proteinExistence type="predicted"/>